<dbReference type="Gene3D" id="2.60.40.10">
    <property type="entry name" value="Immunoglobulins"/>
    <property type="match status" value="1"/>
</dbReference>
<dbReference type="GeneID" id="102830335"/>
<dbReference type="GO" id="GO:0016020">
    <property type="term" value="C:membrane"/>
    <property type="evidence" value="ECO:0007669"/>
    <property type="project" value="UniProtKB-SubCell"/>
</dbReference>
<dbReference type="Proteomes" id="UP000504623">
    <property type="component" value="Unplaced"/>
</dbReference>
<keyword evidence="3" id="KW-0393">Immunoglobulin domain</keyword>
<evidence type="ECO:0000259" key="4">
    <source>
        <dbReference type="Pfam" id="PF22705"/>
    </source>
</evidence>
<dbReference type="RefSeq" id="XP_006862083.1">
    <property type="nucleotide sequence ID" value="XM_006862021.1"/>
</dbReference>
<name>A0A9B0WMH3_CHRAS</name>
<accession>A0A9B0WMH3</accession>
<dbReference type="InterPro" id="IPR053896">
    <property type="entry name" value="BTN3A2-like_Ig-C"/>
</dbReference>
<dbReference type="Pfam" id="PF22705">
    <property type="entry name" value="C2-set_3"/>
    <property type="match status" value="1"/>
</dbReference>
<gene>
    <name evidence="6" type="primary">LOC102830335</name>
</gene>
<dbReference type="AlphaFoldDB" id="A0A9B0WMH3"/>
<feature type="domain" description="Butyrophilin subfamily 3 member A2-like Ig-C" evidence="4">
    <location>
        <begin position="8"/>
        <end position="61"/>
    </location>
</feature>
<comment type="subcellular location">
    <subcellularLocation>
        <location evidence="1">Membrane</location>
    </subcellularLocation>
</comment>
<evidence type="ECO:0000256" key="2">
    <source>
        <dbReference type="ARBA" id="ARBA00023136"/>
    </source>
</evidence>
<evidence type="ECO:0000256" key="1">
    <source>
        <dbReference type="ARBA" id="ARBA00004370"/>
    </source>
</evidence>
<evidence type="ECO:0000313" key="6">
    <source>
        <dbReference type="RefSeq" id="XP_006862083.1"/>
    </source>
</evidence>
<keyword evidence="5" id="KW-1185">Reference proteome</keyword>
<sequence>MHDLQVVSVEDLSGEKFLAFSEAQAQDAARLFSVEASLVVRDSSVENMTCSILNPILSWEKVKAVFTPESFFHRSL</sequence>
<keyword evidence="2" id="KW-0472">Membrane</keyword>
<proteinExistence type="predicted"/>
<evidence type="ECO:0000313" key="5">
    <source>
        <dbReference type="Proteomes" id="UP000504623"/>
    </source>
</evidence>
<evidence type="ECO:0000256" key="3">
    <source>
        <dbReference type="ARBA" id="ARBA00023319"/>
    </source>
</evidence>
<protein>
    <submittedName>
        <fullName evidence="6">Butyrophilin-like protein 2-like</fullName>
    </submittedName>
</protein>
<dbReference type="InterPro" id="IPR013783">
    <property type="entry name" value="Ig-like_fold"/>
</dbReference>
<reference evidence="6" key="1">
    <citation type="submission" date="2025-08" db="UniProtKB">
        <authorList>
            <consortium name="RefSeq"/>
        </authorList>
    </citation>
    <scope>IDENTIFICATION</scope>
    <source>
        <tissue evidence="6">Spleen</tissue>
    </source>
</reference>
<dbReference type="OrthoDB" id="9986391at2759"/>
<organism evidence="5 6">
    <name type="scientific">Chrysochloris asiatica</name>
    <name type="common">Cape golden mole</name>
    <dbReference type="NCBI Taxonomy" id="185453"/>
    <lineage>
        <taxon>Eukaryota</taxon>
        <taxon>Metazoa</taxon>
        <taxon>Chordata</taxon>
        <taxon>Craniata</taxon>
        <taxon>Vertebrata</taxon>
        <taxon>Euteleostomi</taxon>
        <taxon>Mammalia</taxon>
        <taxon>Eutheria</taxon>
        <taxon>Afrotheria</taxon>
        <taxon>Chrysochloridae</taxon>
        <taxon>Chrysochlorinae</taxon>
        <taxon>Chrysochloris</taxon>
    </lineage>
</organism>